<evidence type="ECO:0000259" key="5">
    <source>
        <dbReference type="PROSITE" id="PS50977"/>
    </source>
</evidence>
<proteinExistence type="predicted"/>
<dbReference type="PANTHER" id="PTHR47506:SF1">
    <property type="entry name" value="HTH-TYPE TRANSCRIPTIONAL REGULATOR YJDC"/>
    <property type="match status" value="1"/>
</dbReference>
<dbReference type="RefSeq" id="WP_231484517.1">
    <property type="nucleotide sequence ID" value="NZ_BAAAZO010000010.1"/>
</dbReference>
<keyword evidence="1" id="KW-0805">Transcription regulation</keyword>
<reference evidence="7" key="1">
    <citation type="journal article" date="2019" name="Int. J. Syst. Evol. Microbiol.">
        <title>The Global Catalogue of Microorganisms (GCM) 10K type strain sequencing project: providing services to taxonomists for standard genome sequencing and annotation.</title>
        <authorList>
            <consortium name="The Broad Institute Genomics Platform"/>
            <consortium name="The Broad Institute Genome Sequencing Center for Infectious Disease"/>
            <person name="Wu L."/>
            <person name="Ma J."/>
        </authorList>
    </citation>
    <scope>NUCLEOTIDE SEQUENCE [LARGE SCALE GENOMIC DNA]</scope>
    <source>
        <strain evidence="7">JCM 16902</strain>
    </source>
</reference>
<dbReference type="Gene3D" id="1.10.357.10">
    <property type="entry name" value="Tetracycline Repressor, domain 2"/>
    <property type="match status" value="1"/>
</dbReference>
<sequence>MARTKEFDPTRALDDAMRLFWDRGYEGTSTADLVTGTGVSRASLYATFGNKRELYLACLDHYLAGAGLPAPEEVAAGADGGLAAVRALMQAAAEGMGDQGAPAGCFSVNATVEHGAVDPEIARRLEVNRVRFESTLRGALLRARREGDVRADLDVDGAASMLFALTTGLRAVARAGPGQRQRLDAAVATAMRLIAN</sequence>
<dbReference type="Proteomes" id="UP001501074">
    <property type="component" value="Unassembled WGS sequence"/>
</dbReference>
<dbReference type="PROSITE" id="PS50977">
    <property type="entry name" value="HTH_TETR_2"/>
    <property type="match status" value="1"/>
</dbReference>
<dbReference type="SUPFAM" id="SSF48498">
    <property type="entry name" value="Tetracyclin repressor-like, C-terminal domain"/>
    <property type="match status" value="1"/>
</dbReference>
<name>A0ABP7AAX3_9ACTN</name>
<evidence type="ECO:0000313" key="6">
    <source>
        <dbReference type="EMBL" id="GAA3628556.1"/>
    </source>
</evidence>
<dbReference type="Pfam" id="PF16925">
    <property type="entry name" value="TetR_C_13"/>
    <property type="match status" value="1"/>
</dbReference>
<keyword evidence="2 4" id="KW-0238">DNA-binding</keyword>
<protein>
    <submittedName>
        <fullName evidence="6">TetR/AcrR family transcriptional regulator</fullName>
    </submittedName>
</protein>
<evidence type="ECO:0000256" key="3">
    <source>
        <dbReference type="ARBA" id="ARBA00023163"/>
    </source>
</evidence>
<dbReference type="PRINTS" id="PR00455">
    <property type="entry name" value="HTHTETR"/>
</dbReference>
<feature type="domain" description="HTH tetR-type" evidence="5">
    <location>
        <begin position="6"/>
        <end position="66"/>
    </location>
</feature>
<keyword evidence="7" id="KW-1185">Reference proteome</keyword>
<evidence type="ECO:0000313" key="7">
    <source>
        <dbReference type="Proteomes" id="UP001501074"/>
    </source>
</evidence>
<dbReference type="InterPro" id="IPR001647">
    <property type="entry name" value="HTH_TetR"/>
</dbReference>
<dbReference type="SUPFAM" id="SSF46689">
    <property type="entry name" value="Homeodomain-like"/>
    <property type="match status" value="1"/>
</dbReference>
<feature type="DNA-binding region" description="H-T-H motif" evidence="4">
    <location>
        <begin position="29"/>
        <end position="48"/>
    </location>
</feature>
<dbReference type="InterPro" id="IPR036271">
    <property type="entry name" value="Tet_transcr_reg_TetR-rel_C_sf"/>
</dbReference>
<dbReference type="InterPro" id="IPR009057">
    <property type="entry name" value="Homeodomain-like_sf"/>
</dbReference>
<evidence type="ECO:0000256" key="4">
    <source>
        <dbReference type="PROSITE-ProRule" id="PRU00335"/>
    </source>
</evidence>
<dbReference type="Pfam" id="PF00440">
    <property type="entry name" value="TetR_N"/>
    <property type="match status" value="1"/>
</dbReference>
<comment type="caution">
    <text evidence="6">The sequence shown here is derived from an EMBL/GenBank/DDBJ whole genome shotgun (WGS) entry which is preliminary data.</text>
</comment>
<organism evidence="6 7">
    <name type="scientific">Kineosporia mesophila</name>
    <dbReference type="NCBI Taxonomy" id="566012"/>
    <lineage>
        <taxon>Bacteria</taxon>
        <taxon>Bacillati</taxon>
        <taxon>Actinomycetota</taxon>
        <taxon>Actinomycetes</taxon>
        <taxon>Kineosporiales</taxon>
        <taxon>Kineosporiaceae</taxon>
        <taxon>Kineosporia</taxon>
    </lineage>
</organism>
<evidence type="ECO:0000256" key="2">
    <source>
        <dbReference type="ARBA" id="ARBA00023125"/>
    </source>
</evidence>
<dbReference type="InterPro" id="IPR011075">
    <property type="entry name" value="TetR_C"/>
</dbReference>
<dbReference type="EMBL" id="BAAAZO010000010">
    <property type="protein sequence ID" value="GAA3628556.1"/>
    <property type="molecule type" value="Genomic_DNA"/>
</dbReference>
<dbReference type="PANTHER" id="PTHR47506">
    <property type="entry name" value="TRANSCRIPTIONAL REGULATORY PROTEIN"/>
    <property type="match status" value="1"/>
</dbReference>
<keyword evidence="3" id="KW-0804">Transcription</keyword>
<dbReference type="Gene3D" id="1.10.10.60">
    <property type="entry name" value="Homeodomain-like"/>
    <property type="match status" value="1"/>
</dbReference>
<evidence type="ECO:0000256" key="1">
    <source>
        <dbReference type="ARBA" id="ARBA00023015"/>
    </source>
</evidence>
<accession>A0ABP7AAX3</accession>
<gene>
    <name evidence="6" type="ORF">GCM10022223_52460</name>
</gene>